<proteinExistence type="predicted"/>
<name>A0A0N7LVN4_THAGE</name>
<dbReference type="AlphaFoldDB" id="A0A0N7LVN4"/>
<protein>
    <submittedName>
        <fullName evidence="1">Uncharacterized protein</fullName>
    </submittedName>
</protein>
<gene>
    <name evidence="1" type="ORF">TG4357_02636</name>
</gene>
<reference evidence="1 2" key="1">
    <citation type="submission" date="2015-09" db="EMBL/GenBank/DDBJ databases">
        <authorList>
            <consortium name="Swine Surveillance"/>
        </authorList>
    </citation>
    <scope>NUCLEOTIDE SEQUENCE [LARGE SCALE GENOMIC DNA]</scope>
    <source>
        <strain evidence="1 2">CECT 4357</strain>
    </source>
</reference>
<evidence type="ECO:0000313" key="1">
    <source>
        <dbReference type="EMBL" id="CUH66786.1"/>
    </source>
</evidence>
<sequence>MEISLETTPFLEREVAVALCISIGEVREYCKSGLCGHSVQLLTGFGTVLDLPNFFDVVQLGIIHSLRRINRVLPGLAAVGDEVADTLALFLLDTDDPDPLGPRCCRRFIQSMSDDAESGFLENYFSLQEHERRLVARSVVRTCLCIRQRIFLVSSSKLVKLDERVNALIRSGQNDPRARFRAFARHSPTAVVVHEAVAQSMH</sequence>
<dbReference type="Proteomes" id="UP000051587">
    <property type="component" value="Unassembled WGS sequence"/>
</dbReference>
<organism evidence="1 2">
    <name type="scientific">Thalassovita gelatinovora</name>
    <name type="common">Thalassobius gelatinovorus</name>
    <dbReference type="NCBI Taxonomy" id="53501"/>
    <lineage>
        <taxon>Bacteria</taxon>
        <taxon>Pseudomonadati</taxon>
        <taxon>Pseudomonadota</taxon>
        <taxon>Alphaproteobacteria</taxon>
        <taxon>Rhodobacterales</taxon>
        <taxon>Roseobacteraceae</taxon>
        <taxon>Thalassovita</taxon>
    </lineage>
</organism>
<keyword evidence="2" id="KW-1185">Reference proteome</keyword>
<evidence type="ECO:0000313" key="2">
    <source>
        <dbReference type="Proteomes" id="UP000051587"/>
    </source>
</evidence>
<accession>A0A0N7LVN4</accession>
<dbReference type="EMBL" id="CYSA01000025">
    <property type="protein sequence ID" value="CUH66786.1"/>
    <property type="molecule type" value="Genomic_DNA"/>
</dbReference>